<dbReference type="InterPro" id="IPR043127">
    <property type="entry name" value="Sec-1-like_dom3a"/>
</dbReference>
<dbReference type="GO" id="GO:0016192">
    <property type="term" value="P:vesicle-mediated transport"/>
    <property type="evidence" value="ECO:0007669"/>
    <property type="project" value="InterPro"/>
</dbReference>
<dbReference type="Pfam" id="PF00995">
    <property type="entry name" value="Sec1"/>
    <property type="match status" value="1"/>
</dbReference>
<dbReference type="Gene3D" id="3.40.50.2060">
    <property type="match status" value="1"/>
</dbReference>
<evidence type="ECO:0000256" key="6">
    <source>
        <dbReference type="ARBA" id="ARBA00073001"/>
    </source>
</evidence>
<dbReference type="OrthoDB" id="10266265at2759"/>
<evidence type="ECO:0000256" key="1">
    <source>
        <dbReference type="ARBA" id="ARBA00004184"/>
    </source>
</evidence>
<dbReference type="Gene3D" id="1.25.40.60">
    <property type="match status" value="1"/>
</dbReference>
<keyword evidence="4" id="KW-0653">Protein transport</keyword>
<keyword evidence="3" id="KW-0813">Transport</keyword>
<evidence type="ECO:0000256" key="5">
    <source>
        <dbReference type="ARBA" id="ARBA00023136"/>
    </source>
</evidence>
<protein>
    <recommendedName>
        <fullName evidence="6">Vacuolar protein sorting-associated protein 45</fullName>
    </recommendedName>
</protein>
<dbReference type="InterPro" id="IPR043154">
    <property type="entry name" value="Sec-1-like_dom1"/>
</dbReference>
<evidence type="ECO:0000256" key="3">
    <source>
        <dbReference type="ARBA" id="ARBA00022448"/>
    </source>
</evidence>
<dbReference type="Proteomes" id="UP001154078">
    <property type="component" value="Chromosome 1"/>
</dbReference>
<keyword evidence="8" id="KW-1185">Reference proteome</keyword>
<keyword evidence="5" id="KW-0472">Membrane</keyword>
<dbReference type="EMBL" id="OV121132">
    <property type="protein sequence ID" value="CAH0546048.1"/>
    <property type="molecule type" value="Genomic_DNA"/>
</dbReference>
<dbReference type="InterPro" id="IPR027482">
    <property type="entry name" value="Sec1-like_dom2"/>
</dbReference>
<gene>
    <name evidence="7" type="ORF">MELIAE_LOCUS301</name>
</gene>
<proteinExistence type="inferred from homology"/>
<dbReference type="Gene3D" id="3.40.50.1910">
    <property type="match status" value="1"/>
</dbReference>
<evidence type="ECO:0000313" key="7">
    <source>
        <dbReference type="EMBL" id="CAH0546048.1"/>
    </source>
</evidence>
<dbReference type="FunFam" id="3.90.830.10:FF:000002">
    <property type="entry name" value="Vacuolar protein sorting-associated protein 45"/>
    <property type="match status" value="1"/>
</dbReference>
<evidence type="ECO:0000256" key="4">
    <source>
        <dbReference type="ARBA" id="ARBA00022927"/>
    </source>
</evidence>
<dbReference type="PIRSF" id="PIRSF005715">
    <property type="entry name" value="VPS45_Sec1"/>
    <property type="match status" value="1"/>
</dbReference>
<dbReference type="GO" id="GO:0015031">
    <property type="term" value="P:protein transport"/>
    <property type="evidence" value="ECO:0007669"/>
    <property type="project" value="UniProtKB-KW"/>
</dbReference>
<dbReference type="GO" id="GO:0012505">
    <property type="term" value="C:endomembrane system"/>
    <property type="evidence" value="ECO:0007669"/>
    <property type="project" value="UniProtKB-SubCell"/>
</dbReference>
<dbReference type="Gene3D" id="3.90.830.10">
    <property type="entry name" value="Syntaxin Binding Protein 1, Chain A, domain 2"/>
    <property type="match status" value="1"/>
</dbReference>
<accession>A0A9P0ARX5</accession>
<name>A0A9P0ARX5_BRAAE</name>
<reference evidence="7" key="1">
    <citation type="submission" date="2021-12" db="EMBL/GenBank/DDBJ databases">
        <authorList>
            <person name="King R."/>
        </authorList>
    </citation>
    <scope>NUCLEOTIDE SEQUENCE</scope>
</reference>
<comment type="subcellular location">
    <subcellularLocation>
        <location evidence="1">Endomembrane system</location>
        <topology evidence="1">Peripheral membrane protein</topology>
    </subcellularLocation>
</comment>
<dbReference type="InterPro" id="IPR036045">
    <property type="entry name" value="Sec1-like_sf"/>
</dbReference>
<dbReference type="InterPro" id="IPR001619">
    <property type="entry name" value="Sec1-like"/>
</dbReference>
<evidence type="ECO:0000313" key="8">
    <source>
        <dbReference type="Proteomes" id="UP001154078"/>
    </source>
</evidence>
<comment type="similarity">
    <text evidence="2">Belongs to the STXBP/unc-18/SEC1 family.</text>
</comment>
<evidence type="ECO:0000256" key="2">
    <source>
        <dbReference type="ARBA" id="ARBA00009884"/>
    </source>
</evidence>
<organism evidence="7 8">
    <name type="scientific">Brassicogethes aeneus</name>
    <name type="common">Rape pollen beetle</name>
    <name type="synonym">Meligethes aeneus</name>
    <dbReference type="NCBI Taxonomy" id="1431903"/>
    <lineage>
        <taxon>Eukaryota</taxon>
        <taxon>Metazoa</taxon>
        <taxon>Ecdysozoa</taxon>
        <taxon>Arthropoda</taxon>
        <taxon>Hexapoda</taxon>
        <taxon>Insecta</taxon>
        <taxon>Pterygota</taxon>
        <taxon>Neoptera</taxon>
        <taxon>Endopterygota</taxon>
        <taxon>Coleoptera</taxon>
        <taxon>Polyphaga</taxon>
        <taxon>Cucujiformia</taxon>
        <taxon>Nitidulidae</taxon>
        <taxon>Meligethinae</taxon>
        <taxon>Brassicogethes</taxon>
    </lineage>
</organism>
<dbReference type="AlphaFoldDB" id="A0A9P0ARX5"/>
<dbReference type="PANTHER" id="PTHR11679">
    <property type="entry name" value="VESICLE PROTEIN SORTING-ASSOCIATED"/>
    <property type="match status" value="1"/>
</dbReference>
<dbReference type="GO" id="GO:0031410">
    <property type="term" value="C:cytoplasmic vesicle"/>
    <property type="evidence" value="ECO:0007669"/>
    <property type="project" value="UniProtKB-ARBA"/>
</dbReference>
<dbReference type="SUPFAM" id="SSF56815">
    <property type="entry name" value="Sec1/munc18-like (SM) proteins"/>
    <property type="match status" value="1"/>
</dbReference>
<sequence>MNVISAVKAYVLKMTEESEPGMKVLLMDKETTSVVSMVYGQSEIQQKEVFLLERIDSANYRHSTGLRYLKCLVFLRPTAQNIEALCNELRKPKYGAYYIYFSNIIAKADIKVIAEHDEQEVVKEVQEFYMDYLAVNPHLFSVGLPVCFNGTSWISTALQRSVQGIVSLLLSLKKAPLIRYQANSSACRELAGRIDEVMNKESSLFSYGQNGQPLLLILDRRDDPITPLLNQWTYQAMVHELLTINNNRVNLLNVNPSVSKELSEVVLSAEQDIFYAKNIFMNYGEIGQNIKQLMDQFQAKAKSHQKIESISDMKNFVEAYPQFKKLSGNVTKHVTVVGELSSMVNKYYLLDVSEVEQEISSQNDHSSHLQSIKKLLNNDKVRNFDAVKLVMLYSLRYQNHSNNDIAGLINVLKKRHVSETLTKNIINLLEYAGSHARQSDLFNVENAVKITKRFFKGLSGVDNVYTQHKPLLHDTLEELVKGRLRESLYPYVGNQSNTGRPQDIIVFIVGGTTYEESLTVHSFNKSYPSFNILLGGTYVHNSTSFLEEVEYATRNTSRIHTRNIHVRFE</sequence>